<dbReference type="Proteomes" id="UP001500752">
    <property type="component" value="Unassembled WGS sequence"/>
</dbReference>
<comment type="caution">
    <text evidence="2">The sequence shown here is derived from an EMBL/GenBank/DDBJ whole genome shotgun (WGS) entry which is preliminary data.</text>
</comment>
<evidence type="ECO:0000313" key="3">
    <source>
        <dbReference type="Proteomes" id="UP001500752"/>
    </source>
</evidence>
<dbReference type="EMBL" id="BAABEO010000019">
    <property type="protein sequence ID" value="GAA3688787.1"/>
    <property type="molecule type" value="Genomic_DNA"/>
</dbReference>
<feature type="transmembrane region" description="Helical" evidence="1">
    <location>
        <begin position="12"/>
        <end position="36"/>
    </location>
</feature>
<dbReference type="RefSeq" id="WP_345151568.1">
    <property type="nucleotide sequence ID" value="NZ_BAABEO010000019.1"/>
</dbReference>
<feature type="transmembrane region" description="Helical" evidence="1">
    <location>
        <begin position="105"/>
        <end position="126"/>
    </location>
</feature>
<feature type="transmembrane region" description="Helical" evidence="1">
    <location>
        <begin position="170"/>
        <end position="188"/>
    </location>
</feature>
<evidence type="ECO:0000256" key="1">
    <source>
        <dbReference type="SAM" id="Phobius"/>
    </source>
</evidence>
<sequence length="285" mass="31072">MPVLEPGPHKSRLMTAVGLVGPPVTVIGSVLIYFGWVKADAEAREMGLDVALFGYNAQDYLHVGVNHLFVPLIILFALGLGCLGVDRWVVRRIGPSGAPPALRRILRGVGLAGVVIAAAALLVVLIQPVRATLYAPYAVALGVLLAAWALRLHRLAEGERRKPMTFEQRVAEGAVLFALILLLLLWGAQDHAEAVGRRLALDREQHVEELPRAVIYSTVPLDLGPPEITEDTVGTEANPLYRYKGLRLALVSEQRLFFLHDGWTPRNGAVVVLPDDGSVRIEYSR</sequence>
<feature type="transmembrane region" description="Helical" evidence="1">
    <location>
        <begin position="68"/>
        <end position="85"/>
    </location>
</feature>
<protein>
    <submittedName>
        <fullName evidence="2">Uncharacterized protein</fullName>
    </submittedName>
</protein>
<keyword evidence="1" id="KW-0472">Membrane</keyword>
<keyword evidence="3" id="KW-1185">Reference proteome</keyword>
<name>A0ABP7CHS8_9MICC</name>
<keyword evidence="1" id="KW-0812">Transmembrane</keyword>
<accession>A0ABP7CHS8</accession>
<keyword evidence="1" id="KW-1133">Transmembrane helix</keyword>
<reference evidence="3" key="1">
    <citation type="journal article" date="2019" name="Int. J. Syst. Evol. Microbiol.">
        <title>The Global Catalogue of Microorganisms (GCM) 10K type strain sequencing project: providing services to taxonomists for standard genome sequencing and annotation.</title>
        <authorList>
            <consortium name="The Broad Institute Genomics Platform"/>
            <consortium name="The Broad Institute Genome Sequencing Center for Infectious Disease"/>
            <person name="Wu L."/>
            <person name="Ma J."/>
        </authorList>
    </citation>
    <scope>NUCLEOTIDE SEQUENCE [LARGE SCALE GENOMIC DNA]</scope>
    <source>
        <strain evidence="3">JCM 30742</strain>
    </source>
</reference>
<feature type="transmembrane region" description="Helical" evidence="1">
    <location>
        <begin position="132"/>
        <end position="150"/>
    </location>
</feature>
<evidence type="ECO:0000313" key="2">
    <source>
        <dbReference type="EMBL" id="GAA3688787.1"/>
    </source>
</evidence>
<gene>
    <name evidence="2" type="ORF">GCM10023081_27660</name>
</gene>
<proteinExistence type="predicted"/>
<organism evidence="2 3">
    <name type="scientific">Arthrobacter ginkgonis</name>
    <dbReference type="NCBI Taxonomy" id="1630594"/>
    <lineage>
        <taxon>Bacteria</taxon>
        <taxon>Bacillati</taxon>
        <taxon>Actinomycetota</taxon>
        <taxon>Actinomycetes</taxon>
        <taxon>Micrococcales</taxon>
        <taxon>Micrococcaceae</taxon>
        <taxon>Arthrobacter</taxon>
    </lineage>
</organism>